<organism evidence="1 2">
    <name type="scientific">Haloarcula rubra</name>
    <dbReference type="NCBI Taxonomy" id="2487747"/>
    <lineage>
        <taxon>Archaea</taxon>
        <taxon>Methanobacteriati</taxon>
        <taxon>Methanobacteriota</taxon>
        <taxon>Stenosarchaea group</taxon>
        <taxon>Halobacteria</taxon>
        <taxon>Halobacteriales</taxon>
        <taxon>Haloarculaceae</taxon>
        <taxon>Haloarcula</taxon>
    </lineage>
</organism>
<evidence type="ECO:0008006" key="3">
    <source>
        <dbReference type="Google" id="ProtNLM"/>
    </source>
</evidence>
<sequence>MVQNLILVGAGASYGAGDIVPNQPPLGGGLFAELESTFPNTWGALPEHIKNEFRTDFEEGMVALSEFNSKLHAPLYQAMGAYFAQFSIGSETTQYEILVDSLSDSLADGETVLSSLNYECLLEEAMSDFGHKINYFPDELGEAATVLKPHGSCNFLSQNLTAQGDIQFSEGVSFSGGVEAVSRKEVIQYHRGNNALYPAMALFRPDKYTQVGTSVIQSIQGKWKEAVQQSDKVGIIGVNPRPSDDHLWEPLSNTDAEIFYIGGEDSFDRWTRNHRDSGMNTFISNRFHEGVSELTDELQ</sequence>
<dbReference type="EMBL" id="RKLR01000016">
    <property type="protein sequence ID" value="MBX0325577.1"/>
    <property type="molecule type" value="Genomic_DNA"/>
</dbReference>
<comment type="caution">
    <text evidence="1">The sequence shown here is derived from an EMBL/GenBank/DDBJ whole genome shotgun (WGS) entry which is preliminary data.</text>
</comment>
<accession>A0AAW4PWN7</accession>
<evidence type="ECO:0000313" key="2">
    <source>
        <dbReference type="Proteomes" id="UP001430377"/>
    </source>
</evidence>
<dbReference type="Proteomes" id="UP001430377">
    <property type="component" value="Unassembled WGS sequence"/>
</dbReference>
<evidence type="ECO:0000313" key="1">
    <source>
        <dbReference type="EMBL" id="MBX0325577.1"/>
    </source>
</evidence>
<name>A0AAW4PWN7_9EURY</name>
<proteinExistence type="predicted"/>
<gene>
    <name evidence="1" type="ORF">EGH21_21365</name>
</gene>
<dbReference type="RefSeq" id="WP_220620442.1">
    <property type="nucleotide sequence ID" value="NZ_RKLR01000016.1"/>
</dbReference>
<dbReference type="AlphaFoldDB" id="A0AAW4PWN7"/>
<protein>
    <recommendedName>
        <fullName evidence="3">SIR2-like protein</fullName>
    </recommendedName>
</protein>
<reference evidence="1 2" key="1">
    <citation type="submission" date="2021-06" db="EMBL/GenBank/DDBJ databases">
        <title>Halomicroarcula sp. a new haloarchaeum isolated from saline soil.</title>
        <authorList>
            <person name="Duran-Viseras A."/>
            <person name="Sanchez-Porro C."/>
            <person name="Ventosa A."/>
        </authorList>
    </citation>
    <scope>NUCLEOTIDE SEQUENCE [LARGE SCALE GENOMIC DNA]</scope>
    <source>
        <strain evidence="1 2">F13</strain>
    </source>
</reference>
<keyword evidence="2" id="KW-1185">Reference proteome</keyword>